<dbReference type="InterPro" id="IPR033453">
    <property type="entry name" value="Glyco_hydro_30_TIM-barrel"/>
</dbReference>
<dbReference type="FunFam" id="3.20.20.80:FF:000030">
    <property type="entry name" value="Lysosomal acid glucosylceramidase"/>
    <property type="match status" value="1"/>
</dbReference>
<keyword evidence="6" id="KW-0732">Signal</keyword>
<protein>
    <recommendedName>
        <fullName evidence="5 12">Glucosylceramidase</fullName>
        <ecNumber evidence="5 12">3.2.1.45</ecNumber>
    </recommendedName>
</protein>
<gene>
    <name evidence="14" type="ORF">DSTB1V02_LOCUS5950</name>
</gene>
<evidence type="ECO:0000256" key="4">
    <source>
        <dbReference type="ARBA" id="ARBA00005382"/>
    </source>
</evidence>
<sequence length="511" mass="57561">MLLFFAKKFARPLSLEWYNIARREETTPFAPERRIPSRVPSTDETTTRTRVRVNRQEEYQSLLGFGGAFTDAAGLNIKSLEPAAQELIIRSYFAPEGIRYNIGRIPMGGSDFSTRPYSYDDVEGDEAFEFWSLAFEDLEYKIPLVHLAREVSEEEVLLFGSAWSAPRWMKTNNDFIGEGRLKDEYYQLWADYFIKFLEAYSAAGLDMWGLTAGNEPTNGNIPGFSFNCMGWTPETQRKWVAENLGPTLRAAGYGKDNLTLMVFDDQRAYVETWLPTILGDPVIGEYVSGWAVHWYWNWLFGPEILDGAHADYPDFWILATEACEGSDLGEPPVSLGNWLYAESYAHNIIEDLNHWVRGWVDWNLALDLEGGPNWAANEVDAGIIVNATAGEFYKNPIFYALGHFSKFIPRGSVRLGLEVAGAVEALATSTPEGDVVVVLLNTPLAASSAIDYRSARSRLSIDDRIEMYVSLVRFDRSGAEQVVEIEDGDRFVSHTMPAKSLVTLLWSTSVE</sequence>
<comment type="catalytic activity">
    <reaction evidence="10">
        <text>a beta-D-glucosylceramide + H2O = an N-acyl-sphingoid base + D-glucose</text>
        <dbReference type="Rhea" id="RHEA:81447"/>
        <dbReference type="ChEBI" id="CHEBI:4167"/>
        <dbReference type="ChEBI" id="CHEBI:15377"/>
        <dbReference type="ChEBI" id="CHEBI:83264"/>
        <dbReference type="ChEBI" id="CHEBI:83273"/>
    </reaction>
    <physiologicalReaction direction="left-to-right" evidence="10">
        <dbReference type="Rhea" id="RHEA:81448"/>
    </physiologicalReaction>
</comment>
<comment type="pathway">
    <text evidence="2">Lipid metabolism; sphingolipid metabolism.</text>
</comment>
<dbReference type="GO" id="GO:0007040">
    <property type="term" value="P:lysosome organization"/>
    <property type="evidence" value="ECO:0007669"/>
    <property type="project" value="UniProtKB-ARBA"/>
</dbReference>
<dbReference type="OrthoDB" id="2160638at2759"/>
<comment type="catalytic activity">
    <reaction evidence="11">
        <text>an N-acyl-1-beta-D-glucosyl-15-methylhexadecasphing-4-enine + H2O = an N-acyl-15-methylhexadecasphing-4-enine + D-glucose</text>
        <dbReference type="Rhea" id="RHEA:34755"/>
        <dbReference type="ChEBI" id="CHEBI:4167"/>
        <dbReference type="ChEBI" id="CHEBI:15377"/>
        <dbReference type="ChEBI" id="CHEBI:70815"/>
        <dbReference type="ChEBI" id="CHEBI:70846"/>
    </reaction>
    <physiologicalReaction direction="left-to-right" evidence="11">
        <dbReference type="Rhea" id="RHEA:34756"/>
    </physiologicalReaction>
</comment>
<dbReference type="GO" id="GO:0010605">
    <property type="term" value="P:negative regulation of macromolecule metabolic process"/>
    <property type="evidence" value="ECO:0007669"/>
    <property type="project" value="UniProtKB-ARBA"/>
</dbReference>
<evidence type="ECO:0000256" key="10">
    <source>
        <dbReference type="ARBA" id="ARBA00050474"/>
    </source>
</evidence>
<dbReference type="InterPro" id="IPR001139">
    <property type="entry name" value="Glyco_hydro_30"/>
</dbReference>
<evidence type="ECO:0000256" key="11">
    <source>
        <dbReference type="ARBA" id="ARBA00051345"/>
    </source>
</evidence>
<comment type="similarity">
    <text evidence="4 12">Belongs to the glycosyl hydrolase 30 family.</text>
</comment>
<evidence type="ECO:0000256" key="6">
    <source>
        <dbReference type="ARBA" id="ARBA00022729"/>
    </source>
</evidence>
<keyword evidence="8 12" id="KW-0746">Sphingolipid metabolism</keyword>
<dbReference type="Gene3D" id="3.20.20.80">
    <property type="entry name" value="Glycosidases"/>
    <property type="match status" value="1"/>
</dbReference>
<dbReference type="EMBL" id="LR900549">
    <property type="protein sequence ID" value="CAD7246088.1"/>
    <property type="molecule type" value="Genomic_DNA"/>
</dbReference>
<dbReference type="PRINTS" id="PR00843">
    <property type="entry name" value="GLHYDRLASE30"/>
</dbReference>
<evidence type="ECO:0000256" key="9">
    <source>
        <dbReference type="ARBA" id="ARBA00023098"/>
    </source>
</evidence>
<evidence type="ECO:0000256" key="1">
    <source>
        <dbReference type="ARBA" id="ARBA00001013"/>
    </source>
</evidence>
<dbReference type="SUPFAM" id="SSF51445">
    <property type="entry name" value="(Trans)glycosidases"/>
    <property type="match status" value="1"/>
</dbReference>
<dbReference type="GO" id="GO:0016241">
    <property type="term" value="P:regulation of macroautophagy"/>
    <property type="evidence" value="ECO:0007669"/>
    <property type="project" value="UniProtKB-ARBA"/>
</dbReference>
<keyword evidence="12" id="KW-0326">Glycosidase</keyword>
<dbReference type="GO" id="GO:0016758">
    <property type="term" value="F:hexosyltransferase activity"/>
    <property type="evidence" value="ECO:0007669"/>
    <property type="project" value="UniProtKB-ARBA"/>
</dbReference>
<dbReference type="PANTHER" id="PTHR11069:SF23">
    <property type="entry name" value="LYSOSOMAL ACID GLUCOSYLCERAMIDASE"/>
    <property type="match status" value="1"/>
</dbReference>
<dbReference type="AlphaFoldDB" id="A0A7R8X8M4"/>
<dbReference type="GO" id="GO:0006680">
    <property type="term" value="P:glucosylceramide catabolic process"/>
    <property type="evidence" value="ECO:0007669"/>
    <property type="project" value="TreeGrafter"/>
</dbReference>
<evidence type="ECO:0000259" key="13">
    <source>
        <dbReference type="Pfam" id="PF02055"/>
    </source>
</evidence>
<dbReference type="EMBL" id="CAJPEV010001032">
    <property type="protein sequence ID" value="CAG0890294.1"/>
    <property type="molecule type" value="Genomic_DNA"/>
</dbReference>
<evidence type="ECO:0000256" key="5">
    <source>
        <dbReference type="ARBA" id="ARBA00012658"/>
    </source>
</evidence>
<feature type="domain" description="Glycosyl hydrolase family 30 TIM-barrel" evidence="13">
    <location>
        <begin position="64"/>
        <end position="408"/>
    </location>
</feature>
<keyword evidence="15" id="KW-1185">Reference proteome</keyword>
<comment type="pathway">
    <text evidence="3">Sphingolipid metabolism.</text>
</comment>
<evidence type="ECO:0000256" key="8">
    <source>
        <dbReference type="ARBA" id="ARBA00022919"/>
    </source>
</evidence>
<dbReference type="GO" id="GO:0032006">
    <property type="term" value="P:regulation of TOR signaling"/>
    <property type="evidence" value="ECO:0007669"/>
    <property type="project" value="UniProtKB-ARBA"/>
</dbReference>
<dbReference type="GO" id="GO:0051246">
    <property type="term" value="P:regulation of protein metabolic process"/>
    <property type="evidence" value="ECO:0007669"/>
    <property type="project" value="UniProtKB-ARBA"/>
</dbReference>
<organism evidence="14">
    <name type="scientific">Darwinula stevensoni</name>
    <dbReference type="NCBI Taxonomy" id="69355"/>
    <lineage>
        <taxon>Eukaryota</taxon>
        <taxon>Metazoa</taxon>
        <taxon>Ecdysozoa</taxon>
        <taxon>Arthropoda</taxon>
        <taxon>Crustacea</taxon>
        <taxon>Oligostraca</taxon>
        <taxon>Ostracoda</taxon>
        <taxon>Podocopa</taxon>
        <taxon>Podocopida</taxon>
        <taxon>Darwinulocopina</taxon>
        <taxon>Darwinuloidea</taxon>
        <taxon>Darwinulidae</taxon>
        <taxon>Darwinula</taxon>
    </lineage>
</organism>
<evidence type="ECO:0000256" key="7">
    <source>
        <dbReference type="ARBA" id="ARBA00022801"/>
    </source>
</evidence>
<proteinExistence type="inferred from homology"/>
<dbReference type="GO" id="GO:0030163">
    <property type="term" value="P:protein catabolic process"/>
    <property type="evidence" value="ECO:0007669"/>
    <property type="project" value="UniProtKB-ARBA"/>
</dbReference>
<keyword evidence="9 12" id="KW-0443">Lipid metabolism</keyword>
<evidence type="ECO:0000313" key="15">
    <source>
        <dbReference type="Proteomes" id="UP000677054"/>
    </source>
</evidence>
<dbReference type="GO" id="GO:0004348">
    <property type="term" value="F:glucosylceramidase activity"/>
    <property type="evidence" value="ECO:0007669"/>
    <property type="project" value="UniProtKB-EC"/>
</dbReference>
<evidence type="ECO:0000256" key="3">
    <source>
        <dbReference type="ARBA" id="ARBA00004991"/>
    </source>
</evidence>
<dbReference type="GO" id="GO:0006066">
    <property type="term" value="P:alcohol metabolic process"/>
    <property type="evidence" value="ECO:0007669"/>
    <property type="project" value="UniProtKB-ARBA"/>
</dbReference>
<dbReference type="GO" id="GO:0006914">
    <property type="term" value="P:autophagy"/>
    <property type="evidence" value="ECO:0007669"/>
    <property type="project" value="UniProtKB-ARBA"/>
</dbReference>
<name>A0A7R8X8M4_9CRUS</name>
<accession>A0A7R8X8M4</accession>
<dbReference type="PANTHER" id="PTHR11069">
    <property type="entry name" value="GLUCOSYLCERAMIDASE"/>
    <property type="match status" value="1"/>
</dbReference>
<dbReference type="GO" id="GO:0008202">
    <property type="term" value="P:steroid metabolic process"/>
    <property type="evidence" value="ECO:0007669"/>
    <property type="project" value="UniProtKB-ARBA"/>
</dbReference>
<dbReference type="EC" id="3.2.1.45" evidence="5 12"/>
<dbReference type="InterPro" id="IPR017853">
    <property type="entry name" value="GH"/>
</dbReference>
<dbReference type="GO" id="GO:0005102">
    <property type="term" value="F:signaling receptor binding"/>
    <property type="evidence" value="ECO:0007669"/>
    <property type="project" value="UniProtKB-ARBA"/>
</dbReference>
<evidence type="ECO:0000313" key="14">
    <source>
        <dbReference type="EMBL" id="CAD7246088.1"/>
    </source>
</evidence>
<keyword evidence="7 12" id="KW-0378">Hydrolase</keyword>
<dbReference type="Proteomes" id="UP000677054">
    <property type="component" value="Unassembled WGS sequence"/>
</dbReference>
<dbReference type="GO" id="GO:0042391">
    <property type="term" value="P:regulation of membrane potential"/>
    <property type="evidence" value="ECO:0007669"/>
    <property type="project" value="UniProtKB-ARBA"/>
</dbReference>
<evidence type="ECO:0000256" key="12">
    <source>
        <dbReference type="RuleBase" id="RU361188"/>
    </source>
</evidence>
<dbReference type="GO" id="GO:0005774">
    <property type="term" value="C:vacuolar membrane"/>
    <property type="evidence" value="ECO:0007669"/>
    <property type="project" value="UniProtKB-ARBA"/>
</dbReference>
<evidence type="ECO:0000256" key="2">
    <source>
        <dbReference type="ARBA" id="ARBA00004760"/>
    </source>
</evidence>
<dbReference type="Pfam" id="PF02055">
    <property type="entry name" value="Glyco_hydro_30"/>
    <property type="match status" value="1"/>
</dbReference>
<comment type="catalytic activity">
    <reaction evidence="1">
        <text>a beta-D-glucosyl-(1&lt;-&gt;1')-N-acylsphing-4-enine + H2O = an N-acylsphing-4-enine + D-glucose</text>
        <dbReference type="Rhea" id="RHEA:13269"/>
        <dbReference type="ChEBI" id="CHEBI:4167"/>
        <dbReference type="ChEBI" id="CHEBI:15377"/>
        <dbReference type="ChEBI" id="CHEBI:22801"/>
        <dbReference type="ChEBI" id="CHEBI:52639"/>
        <dbReference type="EC" id="3.2.1.45"/>
    </reaction>
    <physiologicalReaction direction="left-to-right" evidence="1">
        <dbReference type="Rhea" id="RHEA:13270"/>
    </physiologicalReaction>
</comment>
<reference evidence="14" key="1">
    <citation type="submission" date="2020-11" db="EMBL/GenBank/DDBJ databases">
        <authorList>
            <person name="Tran Van P."/>
        </authorList>
    </citation>
    <scope>NUCLEOTIDE SEQUENCE</scope>
</reference>
<dbReference type="GO" id="GO:0005764">
    <property type="term" value="C:lysosome"/>
    <property type="evidence" value="ECO:0007669"/>
    <property type="project" value="UniProtKB-ARBA"/>
</dbReference>